<evidence type="ECO:0000313" key="1">
    <source>
        <dbReference type="EMBL" id="OHB04551.1"/>
    </source>
</evidence>
<reference evidence="1 2" key="1">
    <citation type="journal article" date="2016" name="Nat. Commun.">
        <title>Thousands of microbial genomes shed light on interconnected biogeochemical processes in an aquifer system.</title>
        <authorList>
            <person name="Anantharaman K."/>
            <person name="Brown C.T."/>
            <person name="Hug L.A."/>
            <person name="Sharon I."/>
            <person name="Castelle C.J."/>
            <person name="Probst A.J."/>
            <person name="Thomas B.C."/>
            <person name="Singh A."/>
            <person name="Wilkins M.J."/>
            <person name="Karaoz U."/>
            <person name="Brodie E.L."/>
            <person name="Williams K.H."/>
            <person name="Hubbard S.S."/>
            <person name="Banfield J.F."/>
        </authorList>
    </citation>
    <scope>NUCLEOTIDE SEQUENCE [LARGE SCALE GENOMIC DNA]</scope>
</reference>
<dbReference type="EMBL" id="MHWD01000008">
    <property type="protein sequence ID" value="OHB04551.1"/>
    <property type="molecule type" value="Genomic_DNA"/>
</dbReference>
<dbReference type="Proteomes" id="UP000179283">
    <property type="component" value="Unassembled WGS sequence"/>
</dbReference>
<accession>A0A1G2U4X6</accession>
<organism evidence="1 2">
    <name type="scientific">Candidatus Zambryskibacteria bacterium RIFCSPLOWO2_01_FULL_43_17</name>
    <dbReference type="NCBI Taxonomy" id="1802760"/>
    <lineage>
        <taxon>Bacteria</taxon>
        <taxon>Candidatus Zambryskiibacteriota</taxon>
    </lineage>
</organism>
<protein>
    <submittedName>
        <fullName evidence="1">Uncharacterized protein</fullName>
    </submittedName>
</protein>
<proteinExistence type="predicted"/>
<evidence type="ECO:0000313" key="2">
    <source>
        <dbReference type="Proteomes" id="UP000179283"/>
    </source>
</evidence>
<sequence length="131" mass="15040">MSEKRVPDEPVILDFDPETSRSHGKIKQVFQDEVARALWLMIGKSHLVGPGFEAWCLHTASRIRGVNLRDPESLFLLIHGTNHVMGHPFFLGNWEDNKALMTRIWKAIRSVNPLQVHFEVRICGSNTRLSR</sequence>
<dbReference type="AlphaFoldDB" id="A0A1G2U4X6"/>
<name>A0A1G2U4X6_9BACT</name>
<gene>
    <name evidence="1" type="ORF">A2920_01230</name>
</gene>
<comment type="caution">
    <text evidence="1">The sequence shown here is derived from an EMBL/GenBank/DDBJ whole genome shotgun (WGS) entry which is preliminary data.</text>
</comment>